<dbReference type="InterPro" id="IPR005531">
    <property type="entry name" value="Asp23"/>
</dbReference>
<evidence type="ECO:0000313" key="2">
    <source>
        <dbReference type="EMBL" id="PYI69777.1"/>
    </source>
</evidence>
<keyword evidence="3" id="KW-1185">Reference proteome</keyword>
<accession>A0A2V5M014</accession>
<organism evidence="2 3">
    <name type="scientific">Arthrobacter livingstonensis</name>
    <dbReference type="NCBI Taxonomy" id="670078"/>
    <lineage>
        <taxon>Bacteria</taxon>
        <taxon>Bacillati</taxon>
        <taxon>Actinomycetota</taxon>
        <taxon>Actinomycetes</taxon>
        <taxon>Micrococcales</taxon>
        <taxon>Micrococcaceae</taxon>
        <taxon>Arthrobacter</taxon>
    </lineage>
</organism>
<dbReference type="EMBL" id="QJVD01000001">
    <property type="protein sequence ID" value="PYI69777.1"/>
    <property type="molecule type" value="Genomic_DNA"/>
</dbReference>
<reference evidence="2 3" key="1">
    <citation type="submission" date="2018-05" db="EMBL/GenBank/DDBJ databases">
        <title>Genetic diversity of glacier-inhabiting Cryobacterium bacteria in China and description of Cryobacterium mengkeensis sp. nov. and Arthrobacter glacialis sp. nov.</title>
        <authorList>
            <person name="Liu Q."/>
            <person name="Xin Y.-H."/>
        </authorList>
    </citation>
    <scope>NUCLEOTIDE SEQUENCE [LARGE SCALE GENOMIC DNA]</scope>
    <source>
        <strain evidence="2 3">LI2</strain>
    </source>
</reference>
<comment type="caution">
    <text evidence="2">The sequence shown here is derived from an EMBL/GenBank/DDBJ whole genome shotgun (WGS) entry which is preliminary data.</text>
</comment>
<proteinExistence type="inferred from homology"/>
<protein>
    <recommendedName>
        <fullName evidence="4">Asp23/Gls24 family envelope stress response protein</fullName>
    </recommendedName>
</protein>
<gene>
    <name evidence="2" type="ORF">CVV68_01325</name>
</gene>
<name>A0A2V5M014_9MICC</name>
<sequence>MALEDVPRLGCGRSIDEVWAGIDQPPTGHEEHCQYCQTARTRLQRLQEATVALRESDLHDPELKPRPGLTRAIMDVARAEVRRGNRLLVRTTDHGTIEISEQALDSLIRIAATAIPGIHSRRCRIDIRTLPNSPHETTSTARAPRLVINFRVAAAAGIDIPKTVDALRQKIRTAIPAGIGIDAGTINITVEDLYDV</sequence>
<comment type="similarity">
    <text evidence="1">Belongs to the asp23 family.</text>
</comment>
<dbReference type="RefSeq" id="WP_110499200.1">
    <property type="nucleotide sequence ID" value="NZ_QJVD01000001.1"/>
</dbReference>
<dbReference type="Proteomes" id="UP000247832">
    <property type="component" value="Unassembled WGS sequence"/>
</dbReference>
<dbReference type="Pfam" id="PF03780">
    <property type="entry name" value="Asp23"/>
    <property type="match status" value="1"/>
</dbReference>
<evidence type="ECO:0000313" key="3">
    <source>
        <dbReference type="Proteomes" id="UP000247832"/>
    </source>
</evidence>
<dbReference type="OrthoDB" id="3711227at2"/>
<evidence type="ECO:0000256" key="1">
    <source>
        <dbReference type="ARBA" id="ARBA00005721"/>
    </source>
</evidence>
<dbReference type="AlphaFoldDB" id="A0A2V5M014"/>
<evidence type="ECO:0008006" key="4">
    <source>
        <dbReference type="Google" id="ProtNLM"/>
    </source>
</evidence>